<sequence length="128" mass="14408">MSWRAPDDESWRRSTLITHHLDHPPQVKALVDELYATLSENGRRDYETMIAAEYAGPDEQVEHHSFGDGVLSVIARPMRDAETLRLTHLVYGGCTAHEIRQDLVARGLGSLAITWVYPPDTVLLEEDG</sequence>
<proteinExistence type="predicted"/>
<gene>
    <name evidence="1" type="ORF">QP939_33835</name>
</gene>
<dbReference type="RefSeq" id="WP_285450320.1">
    <property type="nucleotide sequence ID" value="NZ_CP127173.1"/>
</dbReference>
<reference evidence="1 2" key="1">
    <citation type="submission" date="2023-06" db="EMBL/GenBank/DDBJ databases">
        <authorList>
            <person name="Oyuntsetseg B."/>
            <person name="Kim S.B."/>
        </authorList>
    </citation>
    <scope>NUCLEOTIDE SEQUENCE [LARGE SCALE GENOMIC DNA]</scope>
    <source>
        <strain evidence="1 2">2-2</strain>
    </source>
</reference>
<organism evidence="1 2">
    <name type="scientific">Amycolatopsis nalaikhensis</name>
    <dbReference type="NCBI Taxonomy" id="715472"/>
    <lineage>
        <taxon>Bacteria</taxon>
        <taxon>Bacillati</taxon>
        <taxon>Actinomycetota</taxon>
        <taxon>Actinomycetes</taxon>
        <taxon>Pseudonocardiales</taxon>
        <taxon>Pseudonocardiaceae</taxon>
        <taxon>Amycolatopsis</taxon>
    </lineage>
</organism>
<keyword evidence="2" id="KW-1185">Reference proteome</keyword>
<name>A0ABY8XE00_9PSEU</name>
<accession>A0ABY8XE00</accession>
<evidence type="ECO:0000313" key="1">
    <source>
        <dbReference type="EMBL" id="WIV53836.1"/>
    </source>
</evidence>
<dbReference type="EMBL" id="CP127173">
    <property type="protein sequence ID" value="WIV53836.1"/>
    <property type="molecule type" value="Genomic_DNA"/>
</dbReference>
<protein>
    <submittedName>
        <fullName evidence="1">Uncharacterized protein</fullName>
    </submittedName>
</protein>
<evidence type="ECO:0000313" key="2">
    <source>
        <dbReference type="Proteomes" id="UP001227101"/>
    </source>
</evidence>
<dbReference type="Proteomes" id="UP001227101">
    <property type="component" value="Chromosome"/>
</dbReference>